<evidence type="ECO:0000313" key="6">
    <source>
        <dbReference type="Proteomes" id="UP000612893"/>
    </source>
</evidence>
<dbReference type="AlphaFoldDB" id="A0A934KEG8"/>
<accession>A0A934KEG8</accession>
<sequence length="249" mass="25616">MLKTTSSSLVESADNGLVRRLRRLGVKREPGVVLLEGPRVVREALACGLRLEVLALGEGVRFDAPAERRVILGERAMAAASQTVTPQGVLAVARSESVPVAEAVQAAQDARWPILVLDGVQDPGNVGAICRSAAAAGAPALAVLDGGADPFGAKAVRASAGTVFRLKIARGRWEDLAELSGYAASAAGGVPLESAALEQGALLALGGETHGVRRADLTPVTIPMAPGIESLNVAAAAAILLFQLRQRRT</sequence>
<evidence type="ECO:0000259" key="4">
    <source>
        <dbReference type="SMART" id="SM00967"/>
    </source>
</evidence>
<name>A0A934KEG8_9BACT</name>
<gene>
    <name evidence="5" type="ORF">JF922_23600</name>
</gene>
<dbReference type="Gene3D" id="3.40.1280.10">
    <property type="match status" value="1"/>
</dbReference>
<dbReference type="InterPro" id="IPR029028">
    <property type="entry name" value="Alpha/beta_knot_MTases"/>
</dbReference>
<feature type="domain" description="RNA 2-O ribose methyltransferase substrate binding" evidence="4">
    <location>
        <begin position="34"/>
        <end position="99"/>
    </location>
</feature>
<evidence type="ECO:0000256" key="1">
    <source>
        <dbReference type="ARBA" id="ARBA00007228"/>
    </source>
</evidence>
<dbReference type="Proteomes" id="UP000612893">
    <property type="component" value="Unassembled WGS sequence"/>
</dbReference>
<comment type="caution">
    <text evidence="5">The sequence shown here is derived from an EMBL/GenBank/DDBJ whole genome shotgun (WGS) entry which is preliminary data.</text>
</comment>
<organism evidence="5 6">
    <name type="scientific">Candidatus Nephthysia bennettiae</name>
    <dbReference type="NCBI Taxonomy" id="3127016"/>
    <lineage>
        <taxon>Bacteria</taxon>
        <taxon>Bacillati</taxon>
        <taxon>Candidatus Dormiibacterota</taxon>
        <taxon>Candidatus Dormibacteria</taxon>
        <taxon>Candidatus Dormibacterales</taxon>
        <taxon>Candidatus Dormibacteraceae</taxon>
        <taxon>Candidatus Nephthysia</taxon>
    </lineage>
</organism>
<dbReference type="RefSeq" id="WP_338205093.1">
    <property type="nucleotide sequence ID" value="NZ_JAEKNR010000234.1"/>
</dbReference>
<dbReference type="SUPFAM" id="SSF75217">
    <property type="entry name" value="alpha/beta knot"/>
    <property type="match status" value="1"/>
</dbReference>
<dbReference type="InterPro" id="IPR001537">
    <property type="entry name" value="SpoU_MeTrfase"/>
</dbReference>
<reference evidence="5" key="1">
    <citation type="submission" date="2020-10" db="EMBL/GenBank/DDBJ databases">
        <title>Ca. Dormibacterota MAGs.</title>
        <authorList>
            <person name="Montgomery K."/>
        </authorList>
    </citation>
    <scope>NUCLEOTIDE SEQUENCE [LARGE SCALE GENOMIC DNA]</scope>
    <source>
        <strain evidence="5">SC8812_S17_10</strain>
    </source>
</reference>
<evidence type="ECO:0000256" key="2">
    <source>
        <dbReference type="ARBA" id="ARBA00022603"/>
    </source>
</evidence>
<dbReference type="SUPFAM" id="SSF55315">
    <property type="entry name" value="L30e-like"/>
    <property type="match status" value="1"/>
</dbReference>
<dbReference type="GO" id="GO:0006396">
    <property type="term" value="P:RNA processing"/>
    <property type="evidence" value="ECO:0007669"/>
    <property type="project" value="InterPro"/>
</dbReference>
<protein>
    <submittedName>
        <fullName evidence="5">RNA methyltransferase</fullName>
    </submittedName>
</protein>
<dbReference type="GO" id="GO:0003723">
    <property type="term" value="F:RNA binding"/>
    <property type="evidence" value="ECO:0007669"/>
    <property type="project" value="InterPro"/>
</dbReference>
<dbReference type="PANTHER" id="PTHR43191">
    <property type="entry name" value="RRNA METHYLTRANSFERASE 3"/>
    <property type="match status" value="1"/>
</dbReference>
<dbReference type="InterPro" id="IPR051259">
    <property type="entry name" value="rRNA_Methyltransferase"/>
</dbReference>
<dbReference type="SMART" id="SM00967">
    <property type="entry name" value="SpoU_sub_bind"/>
    <property type="match status" value="1"/>
</dbReference>
<dbReference type="InterPro" id="IPR029026">
    <property type="entry name" value="tRNA_m1G_MTases_N"/>
</dbReference>
<dbReference type="InterPro" id="IPR013123">
    <property type="entry name" value="SpoU_subst-bd"/>
</dbReference>
<comment type="similarity">
    <text evidence="1">Belongs to the class IV-like SAM-binding methyltransferase superfamily. RNA methyltransferase TrmH family.</text>
</comment>
<keyword evidence="3" id="KW-0808">Transferase</keyword>
<dbReference type="Gene3D" id="3.30.1330.30">
    <property type="match status" value="1"/>
</dbReference>
<dbReference type="GO" id="GO:0005737">
    <property type="term" value="C:cytoplasm"/>
    <property type="evidence" value="ECO:0007669"/>
    <property type="project" value="UniProtKB-ARBA"/>
</dbReference>
<dbReference type="Pfam" id="PF00588">
    <property type="entry name" value="SpoU_methylase"/>
    <property type="match status" value="1"/>
</dbReference>
<evidence type="ECO:0000256" key="3">
    <source>
        <dbReference type="ARBA" id="ARBA00022679"/>
    </source>
</evidence>
<dbReference type="CDD" id="cd18095">
    <property type="entry name" value="SpoU-like_rRNA-MTase"/>
    <property type="match status" value="1"/>
</dbReference>
<proteinExistence type="inferred from homology"/>
<dbReference type="GO" id="GO:0032259">
    <property type="term" value="P:methylation"/>
    <property type="evidence" value="ECO:0007669"/>
    <property type="project" value="UniProtKB-KW"/>
</dbReference>
<dbReference type="GO" id="GO:0008173">
    <property type="term" value="F:RNA methyltransferase activity"/>
    <property type="evidence" value="ECO:0007669"/>
    <property type="project" value="InterPro"/>
</dbReference>
<evidence type="ECO:0000313" key="5">
    <source>
        <dbReference type="EMBL" id="MBJ7601043.1"/>
    </source>
</evidence>
<dbReference type="PANTHER" id="PTHR43191:SF2">
    <property type="entry name" value="RRNA METHYLTRANSFERASE 3, MITOCHONDRIAL"/>
    <property type="match status" value="1"/>
</dbReference>
<keyword evidence="6" id="KW-1185">Reference proteome</keyword>
<keyword evidence="2 5" id="KW-0489">Methyltransferase</keyword>
<dbReference type="EMBL" id="JAEKNR010000234">
    <property type="protein sequence ID" value="MBJ7601043.1"/>
    <property type="molecule type" value="Genomic_DNA"/>
</dbReference>
<dbReference type="InterPro" id="IPR029064">
    <property type="entry name" value="Ribosomal_eL30-like_sf"/>
</dbReference>